<dbReference type="GO" id="GO:0008483">
    <property type="term" value="F:transaminase activity"/>
    <property type="evidence" value="ECO:0007669"/>
    <property type="project" value="UniProtKB-KW"/>
</dbReference>
<feature type="active site" description="Proton acceptor" evidence="2">
    <location>
        <position position="184"/>
    </location>
</feature>
<evidence type="ECO:0000313" key="8">
    <source>
        <dbReference type="Proteomes" id="UP000831485"/>
    </source>
</evidence>
<dbReference type="AlphaFoldDB" id="A0A6V8MUG4"/>
<dbReference type="GO" id="GO:0000271">
    <property type="term" value="P:polysaccharide biosynthetic process"/>
    <property type="evidence" value="ECO:0007669"/>
    <property type="project" value="TreeGrafter"/>
</dbReference>
<evidence type="ECO:0000313" key="6">
    <source>
        <dbReference type="EMBL" id="UPU37758.1"/>
    </source>
</evidence>
<dbReference type="GO" id="GO:0030170">
    <property type="term" value="F:pyridoxal phosphate binding"/>
    <property type="evidence" value="ECO:0007669"/>
    <property type="project" value="TreeGrafter"/>
</dbReference>
<reference evidence="5" key="2">
    <citation type="journal article" date="2021" name="Int. J. Syst. Evol. Microbiol.">
        <title>Geomonas silvestris sp. nov., Geomonas paludis sp. nov. and Geomonas limicola sp. nov., isolated from terrestrial environments, and emended description of the genus Geomonas.</title>
        <authorList>
            <person name="Itoh H."/>
            <person name="Xu Z."/>
            <person name="Masuda Y."/>
            <person name="Ushijima N."/>
            <person name="Hayakawa C."/>
            <person name="Shiratori Y."/>
            <person name="Senoo K."/>
        </authorList>
    </citation>
    <scope>NUCLEOTIDE SEQUENCE</scope>
    <source>
        <strain evidence="5">Red736</strain>
    </source>
</reference>
<dbReference type="RefSeq" id="WP_183346544.1">
    <property type="nucleotide sequence ID" value="NZ_BLXY01000002.1"/>
</dbReference>
<dbReference type="SUPFAM" id="SSF53383">
    <property type="entry name" value="PLP-dependent transferases"/>
    <property type="match status" value="1"/>
</dbReference>
<dbReference type="InterPro" id="IPR015421">
    <property type="entry name" value="PyrdxlP-dep_Trfase_major"/>
</dbReference>
<dbReference type="Proteomes" id="UP000831485">
    <property type="component" value="Chromosome"/>
</dbReference>
<dbReference type="PIRSF" id="PIRSF000390">
    <property type="entry name" value="PLP_StrS"/>
    <property type="match status" value="1"/>
</dbReference>
<name>A0A6V8MUG4_9BACT</name>
<keyword evidence="6" id="KW-0808">Transferase</keyword>
<keyword evidence="3 4" id="KW-0663">Pyridoxal phosphate</keyword>
<dbReference type="Pfam" id="PF01041">
    <property type="entry name" value="DegT_DnrJ_EryC1"/>
    <property type="match status" value="1"/>
</dbReference>
<evidence type="ECO:0000313" key="5">
    <source>
        <dbReference type="EMBL" id="GFO63702.1"/>
    </source>
</evidence>
<reference evidence="6" key="3">
    <citation type="submission" date="2022-04" db="EMBL/GenBank/DDBJ databases">
        <authorList>
            <person name="Liu G."/>
        </authorList>
    </citation>
    <scope>NUCLEOTIDE SEQUENCE</scope>
    <source>
        <strain evidence="6">RG22</strain>
    </source>
</reference>
<feature type="modified residue" description="N6-(pyridoxal phosphate)lysine" evidence="3">
    <location>
        <position position="184"/>
    </location>
</feature>
<protein>
    <submittedName>
        <fullName evidence="6">DegT/DnrJ/EryC1/StrS family aminotransferase</fullName>
    </submittedName>
</protein>
<sequence length="402" mass="42564">MRIGRTLPPAAAPLSVQEVLSGVAALFAGKRAVERFEAELRQHYAVPHAFLLSSGQAALAVILTALKRDRPGRDEVLIPAYTCYSVPAAVVRAGLRVRPCDIDPRTLDFDWERLEEALQGGRVLCAVATHLFGVPADVGRLKAAAARYGVAVVEDAAQAMGGEVNGSKVGTLGDVALFSLGRGKGLCTVSGGIILAGSGPVGSAIENIVATLPREGWGDALKALCYALALVVLVRPSLFWLPRALPFLGLGETVFNPGFALKRLGAFQAGLARGWREKLLRLREARLRHATFLERAGVAAAVPLHGAVPDLVRFPVLVGDPAQRARLIEMSAEQGLGVAAVYPEAVTRIPELQGALAGGAAPQAEQVARRIVSLPVHPLVTQRDLERIAALFRAEQGEQKGR</sequence>
<dbReference type="Gene3D" id="3.90.1150.10">
    <property type="entry name" value="Aspartate Aminotransferase, domain 1"/>
    <property type="match status" value="1"/>
</dbReference>
<evidence type="ECO:0000256" key="1">
    <source>
        <dbReference type="ARBA" id="ARBA00037999"/>
    </source>
</evidence>
<keyword evidence="6" id="KW-0032">Aminotransferase</keyword>
<dbReference type="PANTHER" id="PTHR30244:SF34">
    <property type="entry name" value="DTDP-4-AMINO-4,6-DIDEOXYGALACTOSE TRANSAMINASE"/>
    <property type="match status" value="1"/>
</dbReference>
<comment type="similarity">
    <text evidence="1 4">Belongs to the DegT/DnrJ/EryC1 family.</text>
</comment>
<keyword evidence="8" id="KW-1185">Reference proteome</keyword>
<reference evidence="7" key="1">
    <citation type="submission" date="2020-06" db="EMBL/GenBank/DDBJ databases">
        <title>Draft genomic sequecing of Geomonas sp. Red736.</title>
        <authorList>
            <person name="Itoh H."/>
            <person name="Xu Z.X."/>
            <person name="Ushijima N."/>
            <person name="Masuda Y."/>
            <person name="Shiratori Y."/>
            <person name="Senoo K."/>
        </authorList>
    </citation>
    <scope>NUCLEOTIDE SEQUENCE [LARGE SCALE GENOMIC DNA]</scope>
    <source>
        <strain evidence="7">Red736</strain>
    </source>
</reference>
<gene>
    <name evidence="5" type="ORF">GMPD_16210</name>
    <name evidence="6" type="ORF">M1B72_08640</name>
</gene>
<evidence type="ECO:0000256" key="4">
    <source>
        <dbReference type="RuleBase" id="RU004508"/>
    </source>
</evidence>
<evidence type="ECO:0000256" key="2">
    <source>
        <dbReference type="PIRSR" id="PIRSR000390-1"/>
    </source>
</evidence>
<evidence type="ECO:0000313" key="7">
    <source>
        <dbReference type="Proteomes" id="UP000568888"/>
    </source>
</evidence>
<accession>A0A6V8MUG4</accession>
<dbReference type="PANTHER" id="PTHR30244">
    <property type="entry name" value="TRANSAMINASE"/>
    <property type="match status" value="1"/>
</dbReference>
<dbReference type="Gene3D" id="3.40.640.10">
    <property type="entry name" value="Type I PLP-dependent aspartate aminotransferase-like (Major domain)"/>
    <property type="match status" value="1"/>
</dbReference>
<evidence type="ECO:0000256" key="3">
    <source>
        <dbReference type="PIRSR" id="PIRSR000390-2"/>
    </source>
</evidence>
<dbReference type="InterPro" id="IPR015424">
    <property type="entry name" value="PyrdxlP-dep_Trfase"/>
</dbReference>
<dbReference type="EMBL" id="BLXY01000002">
    <property type="protein sequence ID" value="GFO63702.1"/>
    <property type="molecule type" value="Genomic_DNA"/>
</dbReference>
<dbReference type="InterPro" id="IPR015422">
    <property type="entry name" value="PyrdxlP-dep_Trfase_small"/>
</dbReference>
<proteinExistence type="inferred from homology"/>
<dbReference type="InterPro" id="IPR000653">
    <property type="entry name" value="DegT/StrS_aminotransferase"/>
</dbReference>
<dbReference type="Proteomes" id="UP000568888">
    <property type="component" value="Unassembled WGS sequence"/>
</dbReference>
<organism evidence="5 7">
    <name type="scientific">Geomonas paludis</name>
    <dbReference type="NCBI Taxonomy" id="2740185"/>
    <lineage>
        <taxon>Bacteria</taxon>
        <taxon>Pseudomonadati</taxon>
        <taxon>Thermodesulfobacteriota</taxon>
        <taxon>Desulfuromonadia</taxon>
        <taxon>Geobacterales</taxon>
        <taxon>Geobacteraceae</taxon>
        <taxon>Geomonas</taxon>
    </lineage>
</organism>
<dbReference type="EMBL" id="CP096574">
    <property type="protein sequence ID" value="UPU37758.1"/>
    <property type="molecule type" value="Genomic_DNA"/>
</dbReference>